<proteinExistence type="predicted"/>
<evidence type="ECO:0000313" key="1">
    <source>
        <dbReference type="EnsemblPlants" id="AVESA.00010b.r2.4DG0785310.1.CDS.1"/>
    </source>
</evidence>
<keyword evidence="2" id="KW-1185">Reference proteome</keyword>
<protein>
    <submittedName>
        <fullName evidence="1">Uncharacterized protein</fullName>
    </submittedName>
</protein>
<accession>A0ACD5XGC9</accession>
<reference evidence="1" key="2">
    <citation type="submission" date="2025-09" db="UniProtKB">
        <authorList>
            <consortium name="EnsemblPlants"/>
        </authorList>
    </citation>
    <scope>IDENTIFICATION</scope>
</reference>
<organism evidence="1 2">
    <name type="scientific">Avena sativa</name>
    <name type="common">Oat</name>
    <dbReference type="NCBI Taxonomy" id="4498"/>
    <lineage>
        <taxon>Eukaryota</taxon>
        <taxon>Viridiplantae</taxon>
        <taxon>Streptophyta</taxon>
        <taxon>Embryophyta</taxon>
        <taxon>Tracheophyta</taxon>
        <taxon>Spermatophyta</taxon>
        <taxon>Magnoliopsida</taxon>
        <taxon>Liliopsida</taxon>
        <taxon>Poales</taxon>
        <taxon>Poaceae</taxon>
        <taxon>BOP clade</taxon>
        <taxon>Pooideae</taxon>
        <taxon>Poodae</taxon>
        <taxon>Poeae</taxon>
        <taxon>Poeae Chloroplast Group 1 (Aveneae type)</taxon>
        <taxon>Aveninae</taxon>
        <taxon>Avena</taxon>
    </lineage>
</organism>
<name>A0ACD5XGC9_AVESA</name>
<evidence type="ECO:0000313" key="2">
    <source>
        <dbReference type="Proteomes" id="UP001732700"/>
    </source>
</evidence>
<dbReference type="Proteomes" id="UP001732700">
    <property type="component" value="Chromosome 4D"/>
</dbReference>
<reference evidence="1" key="1">
    <citation type="submission" date="2021-05" db="EMBL/GenBank/DDBJ databases">
        <authorList>
            <person name="Scholz U."/>
            <person name="Mascher M."/>
            <person name="Fiebig A."/>
        </authorList>
    </citation>
    <scope>NUCLEOTIDE SEQUENCE [LARGE SCALE GENOMIC DNA]</scope>
</reference>
<sequence>MNRTRENEIKEACNNCTVRWINRHLNPRKDVDRVEGCVIVAAVFMIALAIGTPRRRQSRSIVIRYGVEGMFILSFPLISYTLGLMQGEVIRMELYPVWALFLAMLFGGTNSMTVQKLDENKQSMRLYCESLLIMLYIGAILGMFFTASKELPYIRYVVLAVIFLLTFKNSEQWLAAGIASKPSNGIKWLASYMKREHQLSTYYDPCTMQGYKYEVLIHIPRSITLEKIWCDNIGILSSSNCSPPVCRLKDLCLSFSLFHLVVRRYFGYTCAESKLDKTRDFVLHGLLQTEQDHERAFQVIEEELAFVHDFFFTKYAYIMYGREVQCCALSLAFTSVSVAVGILALSALNPHNSILKNRMVETSTKDVLVTKIAFVALSISQLLQIWSYCVSDWAKVSLVCKYALNPAWQGNASIEKLLLLLGRSGRWLRSWSNTIDQYSVLDPSSSRYWDRLKHLFQSGKAGKPVKLSTEVKTAVARTIKDSISGRLSNGVFALMRYGMKDQLCWACLIDDQFTPTHSILLWHIATSYCEISKMARYPDENYEHSNQAVATSLSRYCAYLVAFAPALLPGSPAETKCTLDELVEEVTGVLQNLASPREKYEKLRELNNVLADSRQSRAAQLLTKAVVLGKALETKNRTIQWNLLADFWAEMLVYIAPSDNIAGHIEPLAQGGEFVTHVWALLMHAGILERPAAVP</sequence>
<dbReference type="EnsemblPlants" id="AVESA.00010b.r2.4DG0785310.1">
    <property type="protein sequence ID" value="AVESA.00010b.r2.4DG0785310.1.CDS.1"/>
    <property type="gene ID" value="AVESA.00010b.r2.4DG0785310"/>
</dbReference>